<evidence type="ECO:0000256" key="1">
    <source>
        <dbReference type="SAM" id="MobiDB-lite"/>
    </source>
</evidence>
<dbReference type="AlphaFoldDB" id="A0A3N0XPI9"/>
<protein>
    <submittedName>
        <fullName evidence="2">Uncharacterized protein</fullName>
    </submittedName>
</protein>
<reference evidence="2 3" key="1">
    <citation type="submission" date="2018-10" db="EMBL/GenBank/DDBJ databases">
        <title>Genome assembly for a Yunnan-Guizhou Plateau 3E fish, Anabarilius grahami (Regan), and its evolutionary and genetic applications.</title>
        <authorList>
            <person name="Jiang W."/>
        </authorList>
    </citation>
    <scope>NUCLEOTIDE SEQUENCE [LARGE SCALE GENOMIC DNA]</scope>
    <source>
        <strain evidence="2">AG-KIZ</strain>
        <tissue evidence="2">Muscle</tissue>
    </source>
</reference>
<evidence type="ECO:0000313" key="2">
    <source>
        <dbReference type="EMBL" id="ROI93598.1"/>
    </source>
</evidence>
<dbReference type="OrthoDB" id="10072345at2759"/>
<evidence type="ECO:0000313" key="3">
    <source>
        <dbReference type="Proteomes" id="UP000281406"/>
    </source>
</evidence>
<gene>
    <name evidence="2" type="ORF">DPX16_5364</name>
</gene>
<organism evidence="2 3">
    <name type="scientific">Anabarilius grahami</name>
    <name type="common">Kanglang fish</name>
    <name type="synonym">Barilius grahami</name>
    <dbReference type="NCBI Taxonomy" id="495550"/>
    <lineage>
        <taxon>Eukaryota</taxon>
        <taxon>Metazoa</taxon>
        <taxon>Chordata</taxon>
        <taxon>Craniata</taxon>
        <taxon>Vertebrata</taxon>
        <taxon>Euteleostomi</taxon>
        <taxon>Actinopterygii</taxon>
        <taxon>Neopterygii</taxon>
        <taxon>Teleostei</taxon>
        <taxon>Ostariophysi</taxon>
        <taxon>Cypriniformes</taxon>
        <taxon>Xenocyprididae</taxon>
        <taxon>Xenocypridinae</taxon>
        <taxon>Xenocypridinae incertae sedis</taxon>
        <taxon>Anabarilius</taxon>
    </lineage>
</organism>
<name>A0A3N0XPI9_ANAGA</name>
<comment type="caution">
    <text evidence="2">The sequence shown here is derived from an EMBL/GenBank/DDBJ whole genome shotgun (WGS) entry which is preliminary data.</text>
</comment>
<sequence>MASVSDVSLPLCAGEDTFELHAVQLELEDVERQIRTLHEKQAELRERQTALESSRADAQQSSAARGDRCALALRMRKGFKNISEPEVKEVQVCCDLLRDPEHTPSSTHSTALSRLRQGTTICHTHYSEQTLLVFICSREQGTGRDG</sequence>
<dbReference type="EMBL" id="RJVU01066372">
    <property type="protein sequence ID" value="ROI93598.1"/>
    <property type="molecule type" value="Genomic_DNA"/>
</dbReference>
<dbReference type="Proteomes" id="UP000281406">
    <property type="component" value="Unassembled WGS sequence"/>
</dbReference>
<keyword evidence="3" id="KW-1185">Reference proteome</keyword>
<accession>A0A3N0XPI9</accession>
<proteinExistence type="predicted"/>
<feature type="region of interest" description="Disordered" evidence="1">
    <location>
        <begin position="44"/>
        <end position="64"/>
    </location>
</feature>